<dbReference type="PANTHER" id="PTHR32060:SF30">
    <property type="entry name" value="CARBOXY-TERMINAL PROCESSING PROTEASE CTPA"/>
    <property type="match status" value="1"/>
</dbReference>
<dbReference type="GO" id="GO:0006508">
    <property type="term" value="P:proteolysis"/>
    <property type="evidence" value="ECO:0007669"/>
    <property type="project" value="UniProtKB-KW"/>
</dbReference>
<evidence type="ECO:0000313" key="4">
    <source>
        <dbReference type="Proteomes" id="UP000005615"/>
    </source>
</evidence>
<keyword evidence="2" id="KW-0732">Signal</keyword>
<evidence type="ECO:0000313" key="3">
    <source>
        <dbReference type="EMBL" id="EGG28441.1"/>
    </source>
</evidence>
<name>F3L5G6_9GAMM</name>
<feature type="region of interest" description="Disordered" evidence="1">
    <location>
        <begin position="55"/>
        <end position="74"/>
    </location>
</feature>
<feature type="region of interest" description="Disordered" evidence="1">
    <location>
        <begin position="507"/>
        <end position="542"/>
    </location>
</feature>
<feature type="signal peptide" evidence="2">
    <location>
        <begin position="1"/>
        <end position="21"/>
    </location>
</feature>
<comment type="caution">
    <text evidence="3">The sequence shown here is derived from an EMBL/GenBank/DDBJ whole genome shotgun (WGS) entry which is preliminary data.</text>
</comment>
<dbReference type="InterPro" id="IPR005151">
    <property type="entry name" value="Tail-specific_protease"/>
</dbReference>
<dbReference type="GO" id="GO:0030288">
    <property type="term" value="C:outer membrane-bounded periplasmic space"/>
    <property type="evidence" value="ECO:0007669"/>
    <property type="project" value="TreeGrafter"/>
</dbReference>
<keyword evidence="3" id="KW-0378">Hydrolase</keyword>
<dbReference type="OrthoDB" id="7168509at2"/>
<evidence type="ECO:0000256" key="2">
    <source>
        <dbReference type="SAM" id="SignalP"/>
    </source>
</evidence>
<dbReference type="Gene3D" id="2.30.42.10">
    <property type="match status" value="1"/>
</dbReference>
<dbReference type="Gene3D" id="3.90.226.10">
    <property type="entry name" value="2-enoyl-CoA Hydratase, Chain A, domain 1"/>
    <property type="match status" value="1"/>
</dbReference>
<dbReference type="EMBL" id="AEIG01000110">
    <property type="protein sequence ID" value="EGG28441.1"/>
    <property type="molecule type" value="Genomic_DNA"/>
</dbReference>
<dbReference type="Pfam" id="PF03572">
    <property type="entry name" value="Peptidase_S41"/>
    <property type="match status" value="1"/>
</dbReference>
<proteinExistence type="predicted"/>
<protein>
    <submittedName>
        <fullName evidence="3">Carboxyl-terminal protease</fullName>
    </submittedName>
</protein>
<dbReference type="SUPFAM" id="SSF52096">
    <property type="entry name" value="ClpP/crotonase"/>
    <property type="match status" value="1"/>
</dbReference>
<dbReference type="GO" id="GO:0008236">
    <property type="term" value="F:serine-type peptidase activity"/>
    <property type="evidence" value="ECO:0007669"/>
    <property type="project" value="InterPro"/>
</dbReference>
<keyword evidence="3" id="KW-0645">Protease</keyword>
<dbReference type="InterPro" id="IPR029045">
    <property type="entry name" value="ClpP/crotonase-like_dom_sf"/>
</dbReference>
<keyword evidence="4" id="KW-1185">Reference proteome</keyword>
<organism evidence="3 4">
    <name type="scientific">Aequoribacter fuscus</name>
    <dbReference type="NCBI Taxonomy" id="2518989"/>
    <lineage>
        <taxon>Bacteria</taxon>
        <taxon>Pseudomonadati</taxon>
        <taxon>Pseudomonadota</taxon>
        <taxon>Gammaproteobacteria</taxon>
        <taxon>Cellvibrionales</taxon>
        <taxon>Halieaceae</taxon>
        <taxon>Aequoribacter</taxon>
    </lineage>
</organism>
<dbReference type="GO" id="GO:0007165">
    <property type="term" value="P:signal transduction"/>
    <property type="evidence" value="ECO:0007669"/>
    <property type="project" value="TreeGrafter"/>
</dbReference>
<feature type="compositionally biased region" description="Polar residues" evidence="1">
    <location>
        <begin position="55"/>
        <end position="65"/>
    </location>
</feature>
<sequence>MQALRTLIISAASIALLNACGGGGGSGGSNPPVNSPDDGWVAGVYDDASQFENQCANPRSGTDPDTGNLYPDRQGSAIDEKNWLRSWSNDTYLWYQELPDLNPENDYSEFVTERFPTEPNGYFSQLKTTATTPSGKPKDSYHFVLDSQTWYELSQGGVSFGYGIEFAVLVSSPPRDVRIAYSQNTSQAAQLGMTRGTKIIAIDGEPVLDGDPDILNAGLSPDVAGEEHDFEVLLPGAIETQTFTLTAAEVAIDPLQNVKVIPTATGNVGYMAFHDHIAPAELALINAVQSLSQQGINDLVIDLRYNGGGYLDIASELGYMIAGNATLNRTFELLQFNDKYPNVNPVTGQTIRPIPFHTRAQGFSAPENQPLPTLGDSLNRVFLLTGSGTCSASEALINGLRGINFDVIQIGATTCGKPYGYYPTPNCGSTYFTVQFKGVNAAGFGDYPDGFTPSVGGDLGATEVTGCSVADDFNHALGDPAEARLAAALYYRDNGSCPPELGVQFVPSGGNGGPLGTGGEATRLPPAEPNILKTPARRMRLL</sequence>
<dbReference type="eggNOG" id="COG0793">
    <property type="taxonomic scope" value="Bacteria"/>
</dbReference>
<gene>
    <name evidence="3" type="ORF">IMCC3088_129</name>
</gene>
<feature type="compositionally biased region" description="Gly residues" evidence="1">
    <location>
        <begin position="509"/>
        <end position="519"/>
    </location>
</feature>
<feature type="chain" id="PRO_5043971512" evidence="2">
    <location>
        <begin position="22"/>
        <end position="542"/>
    </location>
</feature>
<dbReference type="Proteomes" id="UP000005615">
    <property type="component" value="Unassembled WGS sequence"/>
</dbReference>
<dbReference type="GO" id="GO:0004175">
    <property type="term" value="F:endopeptidase activity"/>
    <property type="evidence" value="ECO:0007669"/>
    <property type="project" value="TreeGrafter"/>
</dbReference>
<dbReference type="InterPro" id="IPR036034">
    <property type="entry name" value="PDZ_sf"/>
</dbReference>
<accession>F3L5G6</accession>
<dbReference type="Gene3D" id="3.30.750.170">
    <property type="match status" value="1"/>
</dbReference>
<dbReference type="AlphaFoldDB" id="F3L5G6"/>
<dbReference type="PANTHER" id="PTHR32060">
    <property type="entry name" value="TAIL-SPECIFIC PROTEASE"/>
    <property type="match status" value="1"/>
</dbReference>
<evidence type="ECO:0000256" key="1">
    <source>
        <dbReference type="SAM" id="MobiDB-lite"/>
    </source>
</evidence>
<dbReference type="STRING" id="2518989.IMCC3088_129"/>
<dbReference type="RefSeq" id="WP_009577096.1">
    <property type="nucleotide sequence ID" value="NZ_AEIG01000110.1"/>
</dbReference>
<reference evidence="3 4" key="1">
    <citation type="journal article" date="2011" name="J. Bacteriol.">
        <title>Genome sequence of strain IMCC3088, a proteorhodopsin-containing marine bacterium belonging to the OM60/NOR5 clade.</title>
        <authorList>
            <person name="Jang Y."/>
            <person name="Oh H.M."/>
            <person name="Kang I."/>
            <person name="Lee K."/>
            <person name="Yang S.J."/>
            <person name="Cho J.C."/>
        </authorList>
    </citation>
    <scope>NUCLEOTIDE SEQUENCE [LARGE SCALE GENOMIC DNA]</scope>
    <source>
        <strain evidence="3 4">IMCC3088</strain>
    </source>
</reference>